<protein>
    <recommendedName>
        <fullName evidence="4">Nicotinic acid mononucleotide adenyltransferase</fullName>
    </recommendedName>
</protein>
<evidence type="ECO:0008006" key="4">
    <source>
        <dbReference type="Google" id="ProtNLM"/>
    </source>
</evidence>
<organism evidence="2 3">
    <name type="scientific">Flavobacterium aquatile LMG 4008 = ATCC 11947</name>
    <dbReference type="NCBI Taxonomy" id="1453498"/>
    <lineage>
        <taxon>Bacteria</taxon>
        <taxon>Pseudomonadati</taxon>
        <taxon>Bacteroidota</taxon>
        <taxon>Flavobacteriia</taxon>
        <taxon>Flavobacteriales</taxon>
        <taxon>Flavobacteriaceae</taxon>
        <taxon>Flavobacterium</taxon>
    </lineage>
</organism>
<sequence>MKKYLLIGLIFSAIFFFSSCSSDESDAGNLVKKIKFVGANWNFDFENHIIEFEYDNGKIISYSDGTGHKVDFFYTNNLITHVDKYIRINGESEFYFSVDFFYDSLDRLEKFEFDYPGSSSEVDESVVFTYIDDQNANFVFTSNYEQDYIGSVMFDENNVNKLIKNNYEEFGYIVDKEYIMNYDTNKHILSEVVGFNNLKLYNIFHNNDFYNMEGLGIYAGAKNNLTFSTIKEYNNGNLSFEADYNQLSYQYNNGFPKEVSKNSESRMLFEF</sequence>
<dbReference type="STRING" id="1453498.LG45_01470"/>
<keyword evidence="3" id="KW-1185">Reference proteome</keyword>
<proteinExistence type="predicted"/>
<feature type="chain" id="PRO_5001911633" description="Nicotinic acid mononucleotide adenyltransferase" evidence="1">
    <location>
        <begin position="22"/>
        <end position="271"/>
    </location>
</feature>
<gene>
    <name evidence="2" type="ORF">LG45_01470</name>
</gene>
<keyword evidence="1" id="KW-0732">Signal</keyword>
<reference evidence="2 3" key="1">
    <citation type="submission" date="2014-09" db="EMBL/GenBank/DDBJ databases">
        <title>Whole Genome Shotgun of Flavobacterium aquatile LMG 4008.</title>
        <authorList>
            <person name="Gale A.N."/>
            <person name="Pipes S.E."/>
            <person name="Newman J.D."/>
        </authorList>
    </citation>
    <scope>NUCLEOTIDE SEQUENCE [LARGE SCALE GENOMIC DNA]</scope>
    <source>
        <strain evidence="2 3">LMG 4008</strain>
    </source>
</reference>
<comment type="caution">
    <text evidence="2">The sequence shown here is derived from an EMBL/GenBank/DDBJ whole genome shotgun (WGS) entry which is preliminary data.</text>
</comment>
<dbReference type="AlphaFoldDB" id="A0A095V3M0"/>
<accession>A0A095V3M0</accession>
<feature type="signal peptide" evidence="1">
    <location>
        <begin position="1"/>
        <end position="21"/>
    </location>
</feature>
<evidence type="ECO:0000256" key="1">
    <source>
        <dbReference type="SAM" id="SignalP"/>
    </source>
</evidence>
<evidence type="ECO:0000313" key="3">
    <source>
        <dbReference type="Proteomes" id="UP000029554"/>
    </source>
</evidence>
<evidence type="ECO:0000313" key="2">
    <source>
        <dbReference type="EMBL" id="KGD69465.1"/>
    </source>
</evidence>
<dbReference type="EMBL" id="JRHH01000001">
    <property type="protein sequence ID" value="KGD69465.1"/>
    <property type="molecule type" value="Genomic_DNA"/>
</dbReference>
<dbReference type="Proteomes" id="UP000029554">
    <property type="component" value="Unassembled WGS sequence"/>
</dbReference>
<name>A0A095V3M0_9FLAO</name>
<dbReference type="PROSITE" id="PS51257">
    <property type="entry name" value="PROKAR_LIPOPROTEIN"/>
    <property type="match status" value="1"/>
</dbReference>
<dbReference type="OrthoDB" id="127583at2"/>
<dbReference type="RefSeq" id="WP_035123688.1">
    <property type="nucleotide sequence ID" value="NZ_JRHH01000001.1"/>
</dbReference>